<comment type="caution">
    <text evidence="9">The sequence shown here is derived from an EMBL/GenBank/DDBJ whole genome shotgun (WGS) entry which is preliminary data.</text>
</comment>
<feature type="domain" description="PH" evidence="8">
    <location>
        <begin position="265"/>
        <end position="384"/>
    </location>
</feature>
<dbReference type="AlphaFoldDB" id="A0A553P6J3"/>
<dbReference type="OMA" id="NDQGKWA"/>
<dbReference type="Gene3D" id="3.30.70.3490">
    <property type="match status" value="1"/>
</dbReference>
<dbReference type="SUPFAM" id="SSF50729">
    <property type="entry name" value="PH domain-like"/>
    <property type="match status" value="1"/>
</dbReference>
<proteinExistence type="inferred from homology"/>
<dbReference type="Pfam" id="PF01237">
    <property type="entry name" value="Oxysterol_BP"/>
    <property type="match status" value="1"/>
</dbReference>
<dbReference type="GO" id="GO:0006869">
    <property type="term" value="P:lipid transport"/>
    <property type="evidence" value="ECO:0007669"/>
    <property type="project" value="UniProtKB-KW"/>
</dbReference>
<evidence type="ECO:0000256" key="1">
    <source>
        <dbReference type="ARBA" id="ARBA00008842"/>
    </source>
</evidence>
<feature type="compositionally biased region" description="Low complexity" evidence="7">
    <location>
        <begin position="212"/>
        <end position="230"/>
    </location>
</feature>
<sequence>MEGSSSTKSSGSLSDSKRVSYDGQTSVNEDQSVFTDSDNGSIHSKTESTRKGTDRFSVYFDPSPVIDVLVSISDSFNSDTIPSGDHSGNEGLIRDNAFAVRQLVQFCRTRVSNLIVMALEEQQPQSKSMTPPKGQGDYAHSALAEKRRAPLNKLMKMRLSVSSDSEPPHEYPATAPVGTPTKAIPIRPNRSYSANTSFASSNSPQQSALGNGASSATSTPVGSSSAAGRSSVDRKESYKAQKKNYVKAKKRVAQEVLSSFQDHSTIVVADWLKVRGTLKGWTKLWCVLKPGLLFIYRSQKTKSSQWVGTIMLSHCELIERPSLKDGFCFKLFNLMDQTIWANRGPEGENYGAVTLPLPTSHLIFRATNSAAGKCWMDALELALRCSSLLQRSMSSKTNSSGVPGGNPLSPVTEHEIMSTSSDVPVLDPDQSSVETHVMNDSDVEKHFEAELQEEGNNSSCDDGQGMMGSDGSDFSDDTPFLEPTIEEEMPLVLTHYSPDPSDEVFGTAKDQTEEFSDENKSIVWFLMKQVRPGMDLSRVVLPTFILEPRSFLDKLTDYHYHEDYLSEAVKLESPYDRMKAVVRWYLSGFYKKPKGLKKPYNPILGETFRCYWEHPNGSKTFYIAEQVSHHPPISAFYVTNRQDGYTVASSILAKSKFYGNSTSAILDGTARLNLLPRGEEYALTLPYAHCKGILMGTLTMELGGKVIIECAKTGYSTELEFKLKPFLGGGEFTNAVSGKIRLGKETLSTLNGHWDDCVMLKDKKTDESEIFWKVTPEIRQSRLKRFTVPIEEQGEFESVKLWQKVTQAIEADNQNAATDEKAVLEEAQRTGARERKAAGVEWVPKYFALDPMTEQYEYKHADLRPWDPLNDLFQYEKDFVVNTKTKHKAPMIRTQSIISVHDATKMGKDGGSERSSLVMRRRRNATDKLKTTPAVPSMEGGGRDSGSSVILEESEDGVDGKQSSSSPIVSENCETLLRQLLEQHKRNSEKLSRLEHKLEVMSMQQKERDSNSNINRDTSIHQLYRLL</sequence>
<keyword evidence="2 6" id="KW-0813">Transport</keyword>
<dbReference type="InterPro" id="IPR001849">
    <property type="entry name" value="PH_domain"/>
</dbReference>
<dbReference type="SMART" id="SM00233">
    <property type="entry name" value="PH"/>
    <property type="match status" value="1"/>
</dbReference>
<comment type="similarity">
    <text evidence="1 5">Belongs to the OSBP family.</text>
</comment>
<keyword evidence="10" id="KW-1185">Reference proteome</keyword>
<evidence type="ECO:0000259" key="8">
    <source>
        <dbReference type="PROSITE" id="PS50003"/>
    </source>
</evidence>
<evidence type="ECO:0000256" key="5">
    <source>
        <dbReference type="RuleBase" id="RU003844"/>
    </source>
</evidence>
<dbReference type="InterPro" id="IPR037239">
    <property type="entry name" value="OSBP_sf"/>
</dbReference>
<gene>
    <name evidence="9" type="ORF">TCAL_02246</name>
</gene>
<dbReference type="Gene3D" id="2.30.29.30">
    <property type="entry name" value="Pleckstrin-homology domain (PH domain)/Phosphotyrosine-binding domain (PTB)"/>
    <property type="match status" value="1"/>
</dbReference>
<dbReference type="InterPro" id="IPR000648">
    <property type="entry name" value="Oxysterol-bd"/>
</dbReference>
<evidence type="ECO:0000256" key="3">
    <source>
        <dbReference type="ARBA" id="ARBA00023055"/>
    </source>
</evidence>
<dbReference type="FunFam" id="2.30.29.30:FF:000030">
    <property type="entry name" value="Oxysterol-binding protein"/>
    <property type="match status" value="1"/>
</dbReference>
<dbReference type="SUPFAM" id="SSF144000">
    <property type="entry name" value="Oxysterol-binding protein-like"/>
    <property type="match status" value="1"/>
</dbReference>
<feature type="compositionally biased region" description="Polar residues" evidence="7">
    <location>
        <begin position="190"/>
        <end position="209"/>
    </location>
</feature>
<dbReference type="PANTHER" id="PTHR10972:SF102">
    <property type="entry name" value="OXYSTEROL-BINDING PROTEIN"/>
    <property type="match status" value="1"/>
</dbReference>
<dbReference type="GO" id="GO:0015485">
    <property type="term" value="F:cholesterol binding"/>
    <property type="evidence" value="ECO:0007669"/>
    <property type="project" value="TreeGrafter"/>
</dbReference>
<name>A0A553P6J3_TIGCA</name>
<dbReference type="GO" id="GO:0005829">
    <property type="term" value="C:cytosol"/>
    <property type="evidence" value="ECO:0007669"/>
    <property type="project" value="TreeGrafter"/>
</dbReference>
<feature type="region of interest" description="Disordered" evidence="7">
    <location>
        <begin position="904"/>
        <end position="948"/>
    </location>
</feature>
<dbReference type="CDD" id="cd13286">
    <property type="entry name" value="PH_OPR5_ORP8"/>
    <property type="match status" value="1"/>
</dbReference>
<dbReference type="FunFam" id="2.40.160.120:FF:000004">
    <property type="entry name" value="Oxysterol-binding protein"/>
    <property type="match status" value="1"/>
</dbReference>
<keyword evidence="4" id="KW-0446">Lipid-binding</keyword>
<evidence type="ECO:0000256" key="7">
    <source>
        <dbReference type="SAM" id="MobiDB-lite"/>
    </source>
</evidence>
<protein>
    <recommendedName>
        <fullName evidence="6">Oxysterol-binding protein</fullName>
    </recommendedName>
</protein>
<dbReference type="InterPro" id="IPR011993">
    <property type="entry name" value="PH-like_dom_sf"/>
</dbReference>
<dbReference type="PROSITE" id="PS01013">
    <property type="entry name" value="OSBP"/>
    <property type="match status" value="1"/>
</dbReference>
<dbReference type="GO" id="GO:0032541">
    <property type="term" value="C:cortical endoplasmic reticulum"/>
    <property type="evidence" value="ECO:0007669"/>
    <property type="project" value="TreeGrafter"/>
</dbReference>
<accession>A0A553P6J3</accession>
<feature type="compositionally biased region" description="Polar residues" evidence="7">
    <location>
        <begin position="22"/>
        <end position="43"/>
    </location>
</feature>
<reference evidence="9 10" key="1">
    <citation type="journal article" date="2018" name="Nat. Ecol. Evol.">
        <title>Genomic signatures of mitonuclear coevolution across populations of Tigriopus californicus.</title>
        <authorList>
            <person name="Barreto F.S."/>
            <person name="Watson E.T."/>
            <person name="Lima T.G."/>
            <person name="Willett C.S."/>
            <person name="Edmands S."/>
            <person name="Li W."/>
            <person name="Burton R.S."/>
        </authorList>
    </citation>
    <scope>NUCLEOTIDE SEQUENCE [LARGE SCALE GENOMIC DNA]</scope>
    <source>
        <strain evidence="9 10">San Diego</strain>
    </source>
</reference>
<feature type="compositionally biased region" description="Low complexity" evidence="7">
    <location>
        <begin position="1"/>
        <end position="14"/>
    </location>
</feature>
<dbReference type="InterPro" id="IPR018494">
    <property type="entry name" value="Oxysterol-bd_CS"/>
</dbReference>
<dbReference type="Gene3D" id="1.10.287.2720">
    <property type="match status" value="1"/>
</dbReference>
<feature type="compositionally biased region" description="Low complexity" evidence="7">
    <location>
        <begin position="458"/>
        <end position="472"/>
    </location>
</feature>
<dbReference type="Gene3D" id="2.40.160.120">
    <property type="match status" value="1"/>
</dbReference>
<dbReference type="FunFam" id="1.10.287.2720:FF:000002">
    <property type="entry name" value="Oxysterol-binding protein"/>
    <property type="match status" value="1"/>
</dbReference>
<evidence type="ECO:0000256" key="2">
    <source>
        <dbReference type="ARBA" id="ARBA00022448"/>
    </source>
</evidence>
<dbReference type="Pfam" id="PF00169">
    <property type="entry name" value="PH"/>
    <property type="match status" value="1"/>
</dbReference>
<dbReference type="GO" id="GO:0016020">
    <property type="term" value="C:membrane"/>
    <property type="evidence" value="ECO:0007669"/>
    <property type="project" value="TreeGrafter"/>
</dbReference>
<evidence type="ECO:0000313" key="9">
    <source>
        <dbReference type="EMBL" id="TRY73307.1"/>
    </source>
</evidence>
<feature type="region of interest" description="Disordered" evidence="7">
    <location>
        <begin position="1"/>
        <end position="48"/>
    </location>
</feature>
<dbReference type="PANTHER" id="PTHR10972">
    <property type="entry name" value="OXYSTEROL-BINDING PROTEIN-RELATED"/>
    <property type="match status" value="1"/>
</dbReference>
<dbReference type="Proteomes" id="UP000318571">
    <property type="component" value="Chromosome 3"/>
</dbReference>
<evidence type="ECO:0000256" key="6">
    <source>
        <dbReference type="RuleBase" id="RU003845"/>
    </source>
</evidence>
<feature type="region of interest" description="Disordered" evidence="7">
    <location>
        <begin position="159"/>
        <end position="239"/>
    </location>
</feature>
<feature type="region of interest" description="Disordered" evidence="7">
    <location>
        <begin position="451"/>
        <end position="478"/>
    </location>
</feature>
<dbReference type="EMBL" id="VCGU01000007">
    <property type="protein sequence ID" value="TRY73307.1"/>
    <property type="molecule type" value="Genomic_DNA"/>
</dbReference>
<evidence type="ECO:0000313" key="10">
    <source>
        <dbReference type="Proteomes" id="UP000318571"/>
    </source>
</evidence>
<evidence type="ECO:0000256" key="4">
    <source>
        <dbReference type="ARBA" id="ARBA00023121"/>
    </source>
</evidence>
<dbReference type="STRING" id="6832.A0A553P6J3"/>
<dbReference type="PROSITE" id="PS50003">
    <property type="entry name" value="PH_DOMAIN"/>
    <property type="match status" value="1"/>
</dbReference>
<keyword evidence="3 6" id="KW-0445">Lipid transport</keyword>
<organism evidence="9 10">
    <name type="scientific">Tigriopus californicus</name>
    <name type="common">Marine copepod</name>
    <dbReference type="NCBI Taxonomy" id="6832"/>
    <lineage>
        <taxon>Eukaryota</taxon>
        <taxon>Metazoa</taxon>
        <taxon>Ecdysozoa</taxon>
        <taxon>Arthropoda</taxon>
        <taxon>Crustacea</taxon>
        <taxon>Multicrustacea</taxon>
        <taxon>Hexanauplia</taxon>
        <taxon>Copepoda</taxon>
        <taxon>Harpacticoida</taxon>
        <taxon>Harpacticidae</taxon>
        <taxon>Tigriopus</taxon>
    </lineage>
</organism>